<feature type="transmembrane region" description="Helical" evidence="5">
    <location>
        <begin position="288"/>
        <end position="305"/>
    </location>
</feature>
<keyword evidence="4 5" id="KW-0472">Membrane</keyword>
<keyword evidence="3 5" id="KW-1133">Transmembrane helix</keyword>
<feature type="transmembrane region" description="Helical" evidence="5">
    <location>
        <begin position="148"/>
        <end position="167"/>
    </location>
</feature>
<feature type="transmembrane region" description="Helical" evidence="5">
    <location>
        <begin position="238"/>
        <end position="255"/>
    </location>
</feature>
<evidence type="ECO:0000256" key="5">
    <source>
        <dbReference type="SAM" id="Phobius"/>
    </source>
</evidence>
<evidence type="ECO:0000256" key="2">
    <source>
        <dbReference type="ARBA" id="ARBA00022692"/>
    </source>
</evidence>
<keyword evidence="2 5" id="KW-0812">Transmembrane</keyword>
<dbReference type="InterPro" id="IPR016926">
    <property type="entry name" value="UCP029594"/>
</dbReference>
<name>A0ABQ2R4N8_9GAMM</name>
<dbReference type="EMBL" id="BMQX01000003">
    <property type="protein sequence ID" value="GGQ08133.1"/>
    <property type="molecule type" value="Genomic_DNA"/>
</dbReference>
<comment type="subcellular location">
    <subcellularLocation>
        <location evidence="1">Membrane</location>
        <topology evidence="1">Multi-pass membrane protein</topology>
    </subcellularLocation>
</comment>
<reference evidence="8" key="1">
    <citation type="journal article" date="2019" name="Int. J. Syst. Evol. Microbiol.">
        <title>The Global Catalogue of Microorganisms (GCM) 10K type strain sequencing project: providing services to taxonomists for standard genome sequencing and annotation.</title>
        <authorList>
            <consortium name="The Broad Institute Genomics Platform"/>
            <consortium name="The Broad Institute Genome Sequencing Center for Infectious Disease"/>
            <person name="Wu L."/>
            <person name="Ma J."/>
        </authorList>
    </citation>
    <scope>NUCLEOTIDE SEQUENCE [LARGE SCALE GENOMIC DNA]</scope>
    <source>
        <strain evidence="8">JCM 32306</strain>
    </source>
</reference>
<gene>
    <name evidence="7" type="ORF">GCM10009411_06070</name>
</gene>
<organism evidence="7 8">
    <name type="scientific">Shewanella litoralis</name>
    <dbReference type="NCBI Taxonomy" id="2282700"/>
    <lineage>
        <taxon>Bacteria</taxon>
        <taxon>Pseudomonadati</taxon>
        <taxon>Pseudomonadota</taxon>
        <taxon>Gammaproteobacteria</taxon>
        <taxon>Alteromonadales</taxon>
        <taxon>Shewanellaceae</taxon>
        <taxon>Shewanella</taxon>
    </lineage>
</organism>
<evidence type="ECO:0000313" key="7">
    <source>
        <dbReference type="EMBL" id="GGQ08133.1"/>
    </source>
</evidence>
<feature type="transmembrane region" description="Helical" evidence="5">
    <location>
        <begin position="261"/>
        <end position="281"/>
    </location>
</feature>
<feature type="transmembrane region" description="Helical" evidence="5">
    <location>
        <begin position="212"/>
        <end position="231"/>
    </location>
</feature>
<dbReference type="Pfam" id="PF11168">
    <property type="entry name" value="DUF2955"/>
    <property type="match status" value="1"/>
</dbReference>
<dbReference type="Pfam" id="PF13515">
    <property type="entry name" value="FUSC_2"/>
    <property type="match status" value="1"/>
</dbReference>
<evidence type="ECO:0000313" key="8">
    <source>
        <dbReference type="Proteomes" id="UP000619118"/>
    </source>
</evidence>
<evidence type="ECO:0000256" key="1">
    <source>
        <dbReference type="ARBA" id="ARBA00004141"/>
    </source>
</evidence>
<dbReference type="InterPro" id="IPR049453">
    <property type="entry name" value="Memb_transporter_dom"/>
</dbReference>
<feature type="transmembrane region" description="Helical" evidence="5">
    <location>
        <begin position="116"/>
        <end position="136"/>
    </location>
</feature>
<accession>A0ABQ2R4N8</accession>
<protein>
    <submittedName>
        <fullName evidence="7">1,4-alpha-glucan-branching protein</fullName>
    </submittedName>
</protein>
<feature type="transmembrane region" description="Helical" evidence="5">
    <location>
        <begin position="317"/>
        <end position="337"/>
    </location>
</feature>
<evidence type="ECO:0000259" key="6">
    <source>
        <dbReference type="Pfam" id="PF13515"/>
    </source>
</evidence>
<feature type="domain" description="Integral membrane bound transporter" evidence="6">
    <location>
        <begin position="200"/>
        <end position="331"/>
    </location>
</feature>
<comment type="caution">
    <text evidence="7">The sequence shown here is derived from an EMBL/GenBank/DDBJ whole genome shotgun (WGS) entry which is preliminary data.</text>
</comment>
<feature type="transmembrane region" description="Helical" evidence="5">
    <location>
        <begin position="43"/>
        <end position="62"/>
    </location>
</feature>
<keyword evidence="8" id="KW-1185">Reference proteome</keyword>
<dbReference type="InterPro" id="IPR022604">
    <property type="entry name" value="DUF2955"/>
</dbReference>
<dbReference type="Proteomes" id="UP000619118">
    <property type="component" value="Unassembled WGS sequence"/>
</dbReference>
<evidence type="ECO:0000256" key="3">
    <source>
        <dbReference type="ARBA" id="ARBA00022989"/>
    </source>
</evidence>
<feature type="transmembrane region" description="Helical" evidence="5">
    <location>
        <begin position="188"/>
        <end position="206"/>
    </location>
</feature>
<evidence type="ECO:0000256" key="4">
    <source>
        <dbReference type="ARBA" id="ARBA00023136"/>
    </source>
</evidence>
<dbReference type="PIRSF" id="PIRSF029594">
    <property type="entry name" value="UCP029594"/>
    <property type="match status" value="1"/>
</dbReference>
<feature type="transmembrane region" description="Helical" evidence="5">
    <location>
        <begin position="82"/>
        <end position="104"/>
    </location>
</feature>
<proteinExistence type="predicted"/>
<sequence>MTYPEGMPMLLRHSPLTTNDLRQCLRIATGATLGLAICKLFDLNYGVFFTVTPMLLLGLVPVMNAHAMRQLLASSVMAGLEVGILGGLFGGHPGVMLPIVFLLFLYRFAAMSRGSLFLFGANGVISLSIMLHFASYPGMDINNLIFSNFWATLASVIIAYAMTALWPDVSPRPPMASVVKAPNRMRHEALLGASIATASFIVFQMFNLQDSMSAQATTLLLLFPMHWNGALGYARKRAIGTLFGVIFGLVGQALLYDWSGMLLFVVPLLWIGLMLFSQVHVKEASGSGVGFGAMTTLGILFGQYLKPNNDLVFSALYRISSILVAIVATLLLCYLVHRLLNRFEATRFANN</sequence>